<keyword evidence="3" id="KW-1185">Reference proteome</keyword>
<dbReference type="GO" id="GO:0032797">
    <property type="term" value="C:SMN complex"/>
    <property type="evidence" value="ECO:0000318"/>
    <property type="project" value="GO_Central"/>
</dbReference>
<proteinExistence type="predicted"/>
<feature type="region of interest" description="Disordered" evidence="1">
    <location>
        <begin position="106"/>
        <end position="128"/>
    </location>
</feature>
<dbReference type="PANTHER" id="PTHR16238:SF7">
    <property type="entry name" value="GEM-ASSOCIATED PROTEIN 8"/>
    <property type="match status" value="1"/>
</dbReference>
<dbReference type="InterPro" id="IPR034754">
    <property type="entry name" value="GEMIN8"/>
</dbReference>
<dbReference type="Proteomes" id="UP000007110">
    <property type="component" value="Unassembled WGS sequence"/>
</dbReference>
<dbReference type="PANTHER" id="PTHR16238">
    <property type="entry name" value="GEM-ASSOCIATED PROTEIN 8"/>
    <property type="match status" value="1"/>
</dbReference>
<reference evidence="2" key="2">
    <citation type="submission" date="2021-01" db="UniProtKB">
        <authorList>
            <consortium name="EnsemblMetazoa"/>
        </authorList>
    </citation>
    <scope>IDENTIFICATION</scope>
</reference>
<evidence type="ECO:0000313" key="3">
    <source>
        <dbReference type="Proteomes" id="UP000007110"/>
    </source>
</evidence>
<accession>A0A7M7NJB8</accession>
<dbReference type="InParanoid" id="A0A7M7NJB8"/>
<dbReference type="GO" id="GO:0000387">
    <property type="term" value="P:spliceosomal snRNP assembly"/>
    <property type="evidence" value="ECO:0000318"/>
    <property type="project" value="GO_Central"/>
</dbReference>
<dbReference type="GeneID" id="593599"/>
<feature type="region of interest" description="Disordered" evidence="1">
    <location>
        <begin position="1"/>
        <end position="34"/>
    </location>
</feature>
<sequence>HHPHHHHHHHQDSFHHHHHHPYKPHPAASSYRGSKQYVTDQSDVDYNGFSETQQEDDDEGQVYGEGGEEEEFEVELSEEMRQFFLQSQKHREELKELRLAINQKEHAERTKDGDMAHENAEEDESYDDEFEMSFTSSKKGKKKHIIGAPVEQPGRRRAEEMKILYGKDSPAIHGMETAIQMQFDRNCDKKQPSFWPTVPLKM</sequence>
<dbReference type="Pfam" id="PF15348">
    <property type="entry name" value="GEMIN8"/>
    <property type="match status" value="1"/>
</dbReference>
<dbReference type="AlphaFoldDB" id="A0A7M7NJB8"/>
<evidence type="ECO:0000256" key="1">
    <source>
        <dbReference type="SAM" id="MobiDB-lite"/>
    </source>
</evidence>
<name>A0A7M7NJB8_STRPU</name>
<feature type="compositionally biased region" description="Basic residues" evidence="1">
    <location>
        <begin position="1"/>
        <end position="23"/>
    </location>
</feature>
<dbReference type="OrthoDB" id="5989213at2759"/>
<protein>
    <submittedName>
        <fullName evidence="2">Uncharacterized protein</fullName>
    </submittedName>
</protein>
<dbReference type="RefSeq" id="XP_030837144.1">
    <property type="nucleotide sequence ID" value="XM_030981284.1"/>
</dbReference>
<reference evidence="3" key="1">
    <citation type="submission" date="2015-02" db="EMBL/GenBank/DDBJ databases">
        <title>Genome sequencing for Strongylocentrotus purpuratus.</title>
        <authorList>
            <person name="Murali S."/>
            <person name="Liu Y."/>
            <person name="Vee V."/>
            <person name="English A."/>
            <person name="Wang M."/>
            <person name="Skinner E."/>
            <person name="Han Y."/>
            <person name="Muzny D.M."/>
            <person name="Worley K.C."/>
            <person name="Gibbs R.A."/>
        </authorList>
    </citation>
    <scope>NUCLEOTIDE SEQUENCE</scope>
</reference>
<dbReference type="OMA" id="IQMQFDR"/>
<evidence type="ECO:0000313" key="2">
    <source>
        <dbReference type="EnsemblMetazoa" id="XP_030837144"/>
    </source>
</evidence>
<dbReference type="EnsemblMetazoa" id="XM_030981284">
    <property type="protein sequence ID" value="XP_030837144"/>
    <property type="gene ID" value="LOC593599"/>
</dbReference>
<feature type="region of interest" description="Disordered" evidence="1">
    <location>
        <begin position="47"/>
        <end position="76"/>
    </location>
</feature>
<feature type="compositionally biased region" description="Acidic residues" evidence="1">
    <location>
        <begin position="53"/>
        <end position="76"/>
    </location>
</feature>
<dbReference type="KEGG" id="spu:593599"/>
<feature type="compositionally biased region" description="Basic and acidic residues" evidence="1">
    <location>
        <begin position="106"/>
        <end position="119"/>
    </location>
</feature>
<organism evidence="2 3">
    <name type="scientific">Strongylocentrotus purpuratus</name>
    <name type="common">Purple sea urchin</name>
    <dbReference type="NCBI Taxonomy" id="7668"/>
    <lineage>
        <taxon>Eukaryota</taxon>
        <taxon>Metazoa</taxon>
        <taxon>Echinodermata</taxon>
        <taxon>Eleutherozoa</taxon>
        <taxon>Echinozoa</taxon>
        <taxon>Echinoidea</taxon>
        <taxon>Euechinoidea</taxon>
        <taxon>Echinacea</taxon>
        <taxon>Camarodonta</taxon>
        <taxon>Echinidea</taxon>
        <taxon>Strongylocentrotidae</taxon>
        <taxon>Strongylocentrotus</taxon>
    </lineage>
</organism>
<dbReference type="FunCoup" id="A0A7M7NJB8">
    <property type="interactions" value="1048"/>
</dbReference>